<comment type="caution">
    <text evidence="2">The sequence shown here is derived from an EMBL/GenBank/DDBJ whole genome shotgun (WGS) entry which is preliminary data.</text>
</comment>
<feature type="coiled-coil region" evidence="1">
    <location>
        <begin position="60"/>
        <end position="108"/>
    </location>
</feature>
<organism evidence="2 3">
    <name type="scientific">Parnassius apollo</name>
    <name type="common">Apollo butterfly</name>
    <name type="synonym">Papilio apollo</name>
    <dbReference type="NCBI Taxonomy" id="110799"/>
    <lineage>
        <taxon>Eukaryota</taxon>
        <taxon>Metazoa</taxon>
        <taxon>Ecdysozoa</taxon>
        <taxon>Arthropoda</taxon>
        <taxon>Hexapoda</taxon>
        <taxon>Insecta</taxon>
        <taxon>Pterygota</taxon>
        <taxon>Neoptera</taxon>
        <taxon>Endopterygota</taxon>
        <taxon>Lepidoptera</taxon>
        <taxon>Glossata</taxon>
        <taxon>Ditrysia</taxon>
        <taxon>Papilionoidea</taxon>
        <taxon>Papilionidae</taxon>
        <taxon>Parnassiinae</taxon>
        <taxon>Parnassini</taxon>
        <taxon>Parnassius</taxon>
        <taxon>Parnassius</taxon>
    </lineage>
</organism>
<name>A0A8S3XG66_PARAO</name>
<accession>A0A8S3XG66</accession>
<keyword evidence="3" id="KW-1185">Reference proteome</keyword>
<dbReference type="AlphaFoldDB" id="A0A8S3XG66"/>
<dbReference type="Proteomes" id="UP000691718">
    <property type="component" value="Unassembled WGS sequence"/>
</dbReference>
<keyword evidence="1" id="KW-0175">Coiled coil</keyword>
<reference evidence="2" key="1">
    <citation type="submission" date="2021-04" db="EMBL/GenBank/DDBJ databases">
        <authorList>
            <person name="Tunstrom K."/>
        </authorList>
    </citation>
    <scope>NUCLEOTIDE SEQUENCE</scope>
</reference>
<gene>
    <name evidence="2" type="ORF">PAPOLLO_LOCUS17968</name>
</gene>
<proteinExistence type="predicted"/>
<evidence type="ECO:0000313" key="2">
    <source>
        <dbReference type="EMBL" id="CAG5023460.1"/>
    </source>
</evidence>
<dbReference type="OrthoDB" id="7490514at2759"/>
<dbReference type="EMBL" id="CAJQZP010001153">
    <property type="protein sequence ID" value="CAG5023460.1"/>
    <property type="molecule type" value="Genomic_DNA"/>
</dbReference>
<evidence type="ECO:0000313" key="3">
    <source>
        <dbReference type="Proteomes" id="UP000691718"/>
    </source>
</evidence>
<evidence type="ECO:0000256" key="1">
    <source>
        <dbReference type="SAM" id="Coils"/>
    </source>
</evidence>
<protein>
    <submittedName>
        <fullName evidence="2">(apollo) hypothetical protein</fullName>
    </submittedName>
</protein>
<sequence>MPKSFKMPQKWMCPDCISKQPRKDNSDTPIKVLTDLNKSESSASSPLEYCDSDDKWSQIMQELKSEIISMRQEINNFSAKFDKVYTAVGDLCKRVDCMEHRLDALEQQKNCEPPSNGSNEISEMMECLKMELNNRDQEQLLMDVEISCLPEVKGENPTHLAILIETSKNWL</sequence>